<proteinExistence type="predicted"/>
<gene>
    <name evidence="2" type="ORF">J8C05_00580</name>
</gene>
<dbReference type="EMBL" id="CP072642">
    <property type="protein sequence ID" value="QUV93995.1"/>
    <property type="molecule type" value="Genomic_DNA"/>
</dbReference>
<dbReference type="RefSeq" id="WP_211422324.1">
    <property type="nucleotide sequence ID" value="NZ_CP072642.1"/>
</dbReference>
<evidence type="ECO:0000313" key="3">
    <source>
        <dbReference type="Proteomes" id="UP000677668"/>
    </source>
</evidence>
<dbReference type="PANTHER" id="PTHR39431:SF1">
    <property type="entry name" value="FRPA_C-RELATED PROTEIN"/>
    <property type="match status" value="1"/>
</dbReference>
<dbReference type="Pfam" id="PF14339">
    <property type="entry name" value="DUF4394"/>
    <property type="match status" value="1"/>
</dbReference>
<organism evidence="2 3">
    <name type="scientific">Chloracidobacterium sp. N</name>
    <dbReference type="NCBI Taxonomy" id="2821540"/>
    <lineage>
        <taxon>Bacteria</taxon>
        <taxon>Pseudomonadati</taxon>
        <taxon>Acidobacteriota</taxon>
        <taxon>Terriglobia</taxon>
        <taxon>Terriglobales</taxon>
        <taxon>Acidobacteriaceae</taxon>
        <taxon>Chloracidobacterium</taxon>
        <taxon>Chloracidobacterium aggregatum</taxon>
    </lineage>
</organism>
<keyword evidence="3" id="KW-1185">Reference proteome</keyword>
<reference evidence="2 3" key="1">
    <citation type="submission" date="2021-03" db="EMBL/GenBank/DDBJ databases">
        <title>Genomic and phenotypic characterization of Chloracidobacterium isolates provides evidence for multiple species.</title>
        <authorList>
            <person name="Saini M.K."/>
            <person name="Costas A.M.G."/>
            <person name="Tank M."/>
            <person name="Bryant D.A."/>
        </authorList>
    </citation>
    <scope>NUCLEOTIDE SEQUENCE [LARGE SCALE GENOMIC DNA]</scope>
    <source>
        <strain evidence="2 3">N</strain>
    </source>
</reference>
<accession>A0ABX8B026</accession>
<protein>
    <submittedName>
        <fullName evidence="2">DUF4394 domain-containing protein</fullName>
    </submittedName>
</protein>
<dbReference type="Proteomes" id="UP000677668">
    <property type="component" value="Chromosome 1"/>
</dbReference>
<dbReference type="InterPro" id="IPR025507">
    <property type="entry name" value="DUF4394"/>
</dbReference>
<feature type="domain" description="DUF4394" evidence="1">
    <location>
        <begin position="28"/>
        <end position="265"/>
    </location>
</feature>
<evidence type="ECO:0000313" key="2">
    <source>
        <dbReference type="EMBL" id="QUV93995.1"/>
    </source>
</evidence>
<dbReference type="PANTHER" id="PTHR39431">
    <property type="entry name" value="FRPA/C-RELATED PROTEIN"/>
    <property type="match status" value="1"/>
</dbReference>
<sequence>MPRRANVIAVTLNQNGTRLVQVSIGSLAANEVPVTGVAATEQLVGVDYRPATGQFYALGINSSASNGTLYLVDPKTGACSPLAPSAVAFVQADGTTPVALPANGYGMDFNPVVDRLRITTGNGLNFRLNPNDGLPLDGNPSAPGIQMDGNINGLPAGSTGVAATAYTNAFGGATVTTQYTIDTVSRALYIQSPPNSGTQTFVANTTFNGAPLAVDAINGFDISPNVRAQTSNAPVQGGSALLFTSTGMAGQIYRLDLVTGRAFRSSLASRLVTDVTKIGVYSPTTGTAFLRNTNTSGMADAAFAYGLPGDIPITGDWDGDGVDTIGVFRPSQARFFLKNSNTPGFADIAFSYGAAGDIPVVGDWTGKGFDSVGVFRNGIFFLRDSNSAGFADRAISFGQVTDLPVTGDWNGDGKTSIGVFRDGTFLLRNNNTPGLPDVFFTFGQTGDRPVAGDWTGKGFDSVGVFRNGTFLLRNSNTSGTPDLMIPFGSASDRPVVGNWNGEFR</sequence>
<evidence type="ECO:0000259" key="1">
    <source>
        <dbReference type="Pfam" id="PF14339"/>
    </source>
</evidence>
<name>A0ABX8B026_9BACT</name>